<evidence type="ECO:0000313" key="2">
    <source>
        <dbReference type="EMBL" id="AUX26020.1"/>
    </source>
</evidence>
<proteinExistence type="predicted"/>
<sequence>MSYRKVTLVLVPSVVTAEGDGQVVRSHNGIIDIEGPFGSVHKVRLARGANQVTGENVVAASGTSPPKLELDTNATSASGRQTPPATASRAAPRTASSAVRKLPPAASAEGGGPEAP</sequence>
<dbReference type="RefSeq" id="WP_129353341.1">
    <property type="nucleotide sequence ID" value="NZ_CP012670.1"/>
</dbReference>
<protein>
    <submittedName>
        <fullName evidence="2">Uncharacterized protein</fullName>
    </submittedName>
</protein>
<evidence type="ECO:0000256" key="1">
    <source>
        <dbReference type="SAM" id="MobiDB-lite"/>
    </source>
</evidence>
<dbReference type="Proteomes" id="UP000295781">
    <property type="component" value="Chromosome"/>
</dbReference>
<name>A0A4P2Q906_SORCE</name>
<accession>A0A4P2Q906</accession>
<reference evidence="2 3" key="1">
    <citation type="submission" date="2015-09" db="EMBL/GenBank/DDBJ databases">
        <title>Sorangium comparison.</title>
        <authorList>
            <person name="Zaburannyi N."/>
            <person name="Bunk B."/>
            <person name="Overmann J."/>
            <person name="Mueller R."/>
        </authorList>
    </citation>
    <scope>NUCLEOTIDE SEQUENCE [LARGE SCALE GENOMIC DNA]</scope>
    <source>
        <strain evidence="2 3">So ceGT47</strain>
    </source>
</reference>
<dbReference type="AlphaFoldDB" id="A0A4P2Q906"/>
<feature type="compositionally biased region" description="Polar residues" evidence="1">
    <location>
        <begin position="72"/>
        <end position="81"/>
    </location>
</feature>
<feature type="compositionally biased region" description="Low complexity" evidence="1">
    <location>
        <begin position="82"/>
        <end position="108"/>
    </location>
</feature>
<organism evidence="2 3">
    <name type="scientific">Sorangium cellulosum</name>
    <name type="common">Polyangium cellulosum</name>
    <dbReference type="NCBI Taxonomy" id="56"/>
    <lineage>
        <taxon>Bacteria</taxon>
        <taxon>Pseudomonadati</taxon>
        <taxon>Myxococcota</taxon>
        <taxon>Polyangia</taxon>
        <taxon>Polyangiales</taxon>
        <taxon>Polyangiaceae</taxon>
        <taxon>Sorangium</taxon>
    </lineage>
</organism>
<dbReference type="EMBL" id="CP012670">
    <property type="protein sequence ID" value="AUX26020.1"/>
    <property type="molecule type" value="Genomic_DNA"/>
</dbReference>
<feature type="region of interest" description="Disordered" evidence="1">
    <location>
        <begin position="56"/>
        <end position="116"/>
    </location>
</feature>
<gene>
    <name evidence="2" type="ORF">SOCEGT47_065730</name>
</gene>
<evidence type="ECO:0000313" key="3">
    <source>
        <dbReference type="Proteomes" id="UP000295781"/>
    </source>
</evidence>